<dbReference type="PhylomeDB" id="Q8N843"/>
<protein>
    <submittedName>
        <fullName evidence="2">cDNA FLJ40032 fis, clone STOMA2009256</fullName>
    </submittedName>
</protein>
<reference evidence="2" key="1">
    <citation type="journal article" date="2004" name="Nat. Genet.">
        <title>Complete sequencing and characterization of 21,243 full-length human cDNAs.</title>
        <authorList>
            <person name="Ota T."/>
            <person name="Suzuki Y."/>
            <person name="Nishikawa T."/>
            <person name="Otsuki T."/>
            <person name="Sugiyama T."/>
            <person name="Irie R."/>
            <person name="Wakamatsu A."/>
            <person name="Hayashi K."/>
            <person name="Sato H."/>
            <person name="Nagai K."/>
            <person name="Kimura K."/>
            <person name="Makita H."/>
            <person name="Sekine M."/>
            <person name="Obayashi M."/>
            <person name="Nishi T."/>
            <person name="Shibahara T."/>
            <person name="Tanaka T."/>
            <person name="Ishii S."/>
            <person name="Yamamoto J."/>
            <person name="Saito K."/>
            <person name="Kawai Y."/>
            <person name="Isono Y."/>
            <person name="Nakamura Y."/>
            <person name="Nagahari K."/>
            <person name="Murakami K."/>
            <person name="Yasuda T."/>
            <person name="Iwayanagi T."/>
            <person name="Wagatsuma M."/>
            <person name="Shiratori A."/>
            <person name="Sudo H."/>
            <person name="Hosoiri T."/>
            <person name="Kaku Y."/>
            <person name="Kodaira H."/>
            <person name="Kondo H."/>
            <person name="Sugawara M."/>
            <person name="Takahashi M."/>
            <person name="Kanda K."/>
            <person name="Yokoi T."/>
            <person name="Furuya T."/>
            <person name="Kikkawa E."/>
            <person name="Omura Y."/>
            <person name="Abe K."/>
            <person name="Kamihara K."/>
            <person name="Katsuta N."/>
            <person name="Sato K."/>
            <person name="Tanikawa M."/>
            <person name="Yamazaki M."/>
            <person name="Ninomiya K."/>
            <person name="Ishibashi T."/>
            <person name="Yamashita H."/>
            <person name="Murakawa K."/>
            <person name="Fujimori K."/>
            <person name="Tanai H."/>
            <person name="Kimata M."/>
            <person name="Watanabe M."/>
            <person name="Hiraoka S."/>
            <person name="Chiba Y."/>
            <person name="Ishida S."/>
            <person name="Ono Y."/>
            <person name="Takiguchi S."/>
            <person name="Watanabe S."/>
            <person name="Yosida M."/>
            <person name="Hotuta T."/>
            <person name="Kusano J."/>
            <person name="Kanehori K."/>
            <person name="Takahashi-Fujii A."/>
            <person name="Hara H."/>
            <person name="Tanase T."/>
            <person name="Nomura Y."/>
            <person name="Togiya S."/>
            <person name="Komai F."/>
            <person name="Hara R."/>
            <person name="Takeuchi K."/>
            <person name="Arita M."/>
            <person name="Imose N."/>
            <person name="Musashino K."/>
            <person name="Yuuki H."/>
            <person name="Oshima A."/>
            <person name="Sasaki N."/>
            <person name="Aotsuka S."/>
            <person name="Yoshikawa Y."/>
            <person name="Matsunawa H."/>
            <person name="Ichihara T."/>
            <person name="Shiohata N."/>
            <person name="Sano S."/>
            <person name="Moriya S."/>
            <person name="Momiyama H."/>
            <person name="Satoh N."/>
            <person name="Takami S."/>
            <person name="Terashima Y."/>
            <person name="Suzuki O."/>
            <person name="Nakagawa S."/>
            <person name="Senoh A."/>
            <person name="Mizoguchi H."/>
            <person name="Goto Y."/>
            <person name="Shimizu F."/>
            <person name="Wakebe H."/>
            <person name="Hishigaki H."/>
            <person name="Watanabe T."/>
            <person name="Sugiyama A."/>
            <person name="Takemoto M."/>
            <person name="Kawakami B."/>
            <person name="Yamazaki M."/>
            <person name="Watanabe K."/>
            <person name="Kumagai A."/>
            <person name="Itakura S."/>
            <person name="Fukuzumi Y."/>
            <person name="Fujimori Y."/>
            <person name="Komiyama M."/>
            <person name="Tashiro H."/>
            <person name="Tanigami A."/>
            <person name="Fujiwara T."/>
            <person name="Ono T."/>
            <person name="Yamada K."/>
            <person name="Fujii Y."/>
            <person name="Ozaki K."/>
            <person name="Hirao M."/>
            <person name="Ohmori Y."/>
            <person name="Kawabata A."/>
            <person name="Hikiji T."/>
            <person name="Kobatake N."/>
            <person name="Inagaki H."/>
            <person name="Ikema Y."/>
            <person name="Okamoto S."/>
            <person name="Okitani R."/>
            <person name="Kawakami T."/>
            <person name="Noguchi S."/>
            <person name="Itoh T."/>
            <person name="Shigeta K."/>
            <person name="Senba T."/>
            <person name="Matsumura K."/>
            <person name="Nakajima Y."/>
            <person name="Mizuno T."/>
            <person name="Morinaga M."/>
            <person name="Sasaki M."/>
            <person name="Togashi T."/>
            <person name="Oyama M."/>
            <person name="Hata H."/>
            <person name="Watanabe M."/>
            <person name="Komatsu T."/>
            <person name="Mizushima-Sugano J."/>
            <person name="Satoh T."/>
            <person name="Shirai Y."/>
            <person name="Takahashi Y."/>
            <person name="Nakagawa K."/>
            <person name="Okumura K."/>
            <person name="Nagase T."/>
            <person name="Nomura N."/>
            <person name="Kikuchi H."/>
            <person name="Masuho Y."/>
            <person name="Yamashita R."/>
            <person name="Nakai K."/>
            <person name="Yada T."/>
            <person name="Nakamura Y."/>
            <person name="Ohara O."/>
            <person name="Isogai T."/>
            <person name="Sugano S."/>
        </authorList>
    </citation>
    <scope>NUCLEOTIDE SEQUENCE</scope>
    <source>
        <tissue evidence="2">Stomach</tissue>
    </source>
</reference>
<proteinExistence type="evidence at transcript level"/>
<organism evidence="2">
    <name type="scientific">Homo sapiens</name>
    <name type="common">Human</name>
    <dbReference type="NCBI Taxonomy" id="9606"/>
    <lineage>
        <taxon>Eukaryota</taxon>
        <taxon>Metazoa</taxon>
        <taxon>Chordata</taxon>
        <taxon>Craniata</taxon>
        <taxon>Vertebrata</taxon>
        <taxon>Euteleostomi</taxon>
        <taxon>Mammalia</taxon>
        <taxon>Eutheria</taxon>
        <taxon>Euarchontoglires</taxon>
        <taxon>Primates</taxon>
        <taxon>Haplorrhini</taxon>
        <taxon>Catarrhini</taxon>
        <taxon>Hominidae</taxon>
        <taxon>Homo</taxon>
    </lineage>
</organism>
<accession>Q8N843</accession>
<sequence length="123" mass="13880">MRSEKSKGCWRDGGDAHPGEKASQSSGITGVSHRTRLTSVLLRNTQRRRHRRGEHHVMVDTEIGVLQPQAKELLEPPGDGRCKELIFSQSLWRECGPGDTLILDFWPTEPCTQEDFISQVSLQ</sequence>
<feature type="region of interest" description="Disordered" evidence="1">
    <location>
        <begin position="1"/>
        <end position="31"/>
    </location>
</feature>
<name>Q8N843_HUMAN</name>
<evidence type="ECO:0000313" key="2">
    <source>
        <dbReference type="EMBL" id="BAC05010.1"/>
    </source>
</evidence>
<dbReference type="AlphaFoldDB" id="Q8N843"/>
<evidence type="ECO:0000256" key="1">
    <source>
        <dbReference type="SAM" id="MobiDB-lite"/>
    </source>
</evidence>
<feature type="compositionally biased region" description="Basic and acidic residues" evidence="1">
    <location>
        <begin position="1"/>
        <end position="20"/>
    </location>
</feature>
<dbReference type="EMBL" id="AK097351">
    <property type="protein sequence ID" value="BAC05010.1"/>
    <property type="molecule type" value="mRNA"/>
</dbReference>